<organism evidence="4 5">
    <name type="scientific">Ketogulonicigenium vulgare (strain WSH-001)</name>
    <dbReference type="NCBI Taxonomy" id="759362"/>
    <lineage>
        <taxon>Bacteria</taxon>
        <taxon>Pseudomonadati</taxon>
        <taxon>Pseudomonadota</taxon>
        <taxon>Alphaproteobacteria</taxon>
        <taxon>Rhodobacterales</taxon>
        <taxon>Roseobacteraceae</taxon>
        <taxon>Ketogulonicigenium</taxon>
    </lineage>
</organism>
<dbReference type="HOGENOM" id="CLU_070010_4_0_5"/>
<dbReference type="Proteomes" id="UP000000692">
    <property type="component" value="Chromosome"/>
</dbReference>
<evidence type="ECO:0000313" key="4">
    <source>
        <dbReference type="EMBL" id="AEM41802.1"/>
    </source>
</evidence>
<dbReference type="KEGG" id="kvl:KVU_1963"/>
<dbReference type="PANTHER" id="PTHR43546:SF3">
    <property type="entry name" value="UPF0173 METAL-DEPENDENT HYDROLASE MJ1163"/>
    <property type="match status" value="1"/>
</dbReference>
<dbReference type="EMBL" id="CP002018">
    <property type="protein sequence ID" value="AEM41802.1"/>
    <property type="molecule type" value="Genomic_DNA"/>
</dbReference>
<dbReference type="InterPro" id="IPR001279">
    <property type="entry name" value="Metallo-B-lactamas"/>
</dbReference>
<evidence type="ECO:0000256" key="1">
    <source>
        <dbReference type="ARBA" id="ARBA00022801"/>
    </source>
</evidence>
<dbReference type="InterPro" id="IPR050114">
    <property type="entry name" value="UPF0173_UPF0282_UlaG_hydrolase"/>
</dbReference>
<sequence length="233" mass="24627">MNIIWLGHGSFRIEIGDQILLVDPWLTDNPVFPTAKRDEAVAGTTHILLTHGHSDHVADVLEVAATTGAPIIAIADLAGYLHKTQGAQTIGINKGGTLRLGNVAVTMVNASHSSTLAGPDGLVAVGSEAGFMIAGEGHVIYFSGDTDIMADMAWMGELHAPDIGILSAGGHYTMDMSRAAWAAKKYFHFETVIPCHYRTFPLLEQNADALKAGLPGVDVIEPDVLVPITIAAK</sequence>
<dbReference type="GO" id="GO:0016787">
    <property type="term" value="F:hydrolase activity"/>
    <property type="evidence" value="ECO:0007669"/>
    <property type="project" value="UniProtKB-UniRule"/>
</dbReference>
<reference evidence="4 5" key="1">
    <citation type="journal article" date="2011" name="J. Bacteriol.">
        <title>Complete genome sequence of the industrial strain Ketogulonicigenium vulgare WSH-001.</title>
        <authorList>
            <person name="Liu L."/>
            <person name="Li Y."/>
            <person name="Zhang J."/>
            <person name="Zhou Z."/>
            <person name="Liu J."/>
            <person name="Li X."/>
            <person name="Zhou J."/>
            <person name="Du G."/>
            <person name="Wang L."/>
            <person name="Chen J."/>
        </authorList>
    </citation>
    <scope>NUCLEOTIDE SEQUENCE [LARGE SCALE GENOMIC DNA]</scope>
    <source>
        <strain evidence="4 5">WSH-001</strain>
    </source>
</reference>
<keyword evidence="1 2" id="KW-0378">Hydrolase</keyword>
<dbReference type="InterPro" id="IPR022877">
    <property type="entry name" value="UPF0173"/>
</dbReference>
<feature type="domain" description="Metallo-beta-lactamase" evidence="3">
    <location>
        <begin position="7"/>
        <end position="196"/>
    </location>
</feature>
<comment type="similarity">
    <text evidence="2">Belongs to the UPF0173 family.</text>
</comment>
<proteinExistence type="inferred from homology"/>
<dbReference type="PANTHER" id="PTHR43546">
    <property type="entry name" value="UPF0173 METAL-DEPENDENT HYDROLASE MJ1163-RELATED"/>
    <property type="match status" value="1"/>
</dbReference>
<dbReference type="RefSeq" id="WP_013385174.1">
    <property type="nucleotide sequence ID" value="NC_017384.1"/>
</dbReference>
<keyword evidence="5" id="KW-1185">Reference proteome</keyword>
<dbReference type="OrthoDB" id="9789133at2"/>
<dbReference type="SMART" id="SM00849">
    <property type="entry name" value="Lactamase_B"/>
    <property type="match status" value="1"/>
</dbReference>
<dbReference type="CDD" id="cd06262">
    <property type="entry name" value="metallo-hydrolase-like_MBL-fold"/>
    <property type="match status" value="1"/>
</dbReference>
<dbReference type="Pfam" id="PF12706">
    <property type="entry name" value="Lactamase_B_2"/>
    <property type="match status" value="1"/>
</dbReference>
<accession>F9Y4R8</accession>
<dbReference type="PATRIC" id="fig|759362.5.peg.2034"/>
<dbReference type="InterPro" id="IPR036866">
    <property type="entry name" value="RibonucZ/Hydroxyglut_hydro"/>
</dbReference>
<dbReference type="HAMAP" id="MF_00457">
    <property type="entry name" value="UPF0173"/>
    <property type="match status" value="1"/>
</dbReference>
<evidence type="ECO:0000259" key="3">
    <source>
        <dbReference type="SMART" id="SM00849"/>
    </source>
</evidence>
<evidence type="ECO:0000256" key="2">
    <source>
        <dbReference type="HAMAP-Rule" id="MF_00457"/>
    </source>
</evidence>
<dbReference type="AlphaFoldDB" id="F9Y4R8"/>
<dbReference type="eggNOG" id="COG2220">
    <property type="taxonomic scope" value="Bacteria"/>
</dbReference>
<dbReference type="NCBIfam" id="NF001911">
    <property type="entry name" value="PRK00685.1"/>
    <property type="match status" value="1"/>
</dbReference>
<evidence type="ECO:0000313" key="5">
    <source>
        <dbReference type="Proteomes" id="UP000000692"/>
    </source>
</evidence>
<name>F9Y4R8_KETVW</name>
<gene>
    <name evidence="4" type="ordered locus">KVU_1963</name>
</gene>
<protein>
    <recommendedName>
        <fullName evidence="2">UPF0173 metal-dependent hydrolase KVU_1963</fullName>
    </recommendedName>
</protein>
<dbReference type="Gene3D" id="3.60.15.10">
    <property type="entry name" value="Ribonuclease Z/Hydroxyacylglutathione hydrolase-like"/>
    <property type="match status" value="1"/>
</dbReference>
<dbReference type="SUPFAM" id="SSF56281">
    <property type="entry name" value="Metallo-hydrolase/oxidoreductase"/>
    <property type="match status" value="1"/>
</dbReference>